<dbReference type="InterPro" id="IPR004821">
    <property type="entry name" value="Cyt_trans-like"/>
</dbReference>
<dbReference type="GO" id="GO:0003824">
    <property type="term" value="F:catalytic activity"/>
    <property type="evidence" value="ECO:0007669"/>
    <property type="project" value="InterPro"/>
</dbReference>
<dbReference type="NCBIfam" id="TIGR00125">
    <property type="entry name" value="cyt_tran_rel"/>
    <property type="match status" value="1"/>
</dbReference>
<dbReference type="PANTHER" id="PTHR37512:SF1">
    <property type="entry name" value="NADR_TTD14 AAA DOMAIN-CONTAINING PROTEIN"/>
    <property type="match status" value="1"/>
</dbReference>
<organism evidence="3 4">
    <name type="scientific">Glycomyces albidus</name>
    <dbReference type="NCBI Taxonomy" id="2656774"/>
    <lineage>
        <taxon>Bacteria</taxon>
        <taxon>Bacillati</taxon>
        <taxon>Actinomycetota</taxon>
        <taxon>Actinomycetes</taxon>
        <taxon>Glycomycetales</taxon>
        <taxon>Glycomycetaceae</taxon>
        <taxon>Glycomyces</taxon>
    </lineage>
</organism>
<dbReference type="SUPFAM" id="SSF52540">
    <property type="entry name" value="P-loop containing nucleoside triphosphate hydrolases"/>
    <property type="match status" value="1"/>
</dbReference>
<dbReference type="SUPFAM" id="SSF52374">
    <property type="entry name" value="Nucleotidylyl transferase"/>
    <property type="match status" value="1"/>
</dbReference>
<dbReference type="InterPro" id="IPR052735">
    <property type="entry name" value="NAD_biosynth-regulator"/>
</dbReference>
<dbReference type="RefSeq" id="WP_153023266.1">
    <property type="nucleotide sequence ID" value="NZ_WIAO01000001.1"/>
</dbReference>
<keyword evidence="4" id="KW-1185">Reference proteome</keyword>
<dbReference type="Proteomes" id="UP000477750">
    <property type="component" value="Unassembled WGS sequence"/>
</dbReference>
<reference evidence="3 4" key="1">
    <citation type="submission" date="2019-10" db="EMBL/GenBank/DDBJ databases">
        <title>Glycomyces albidus sp. nov., a novel actinomycete isolated from rhizosphere soil of wheat (Triticum aestivum L.).</title>
        <authorList>
            <person name="Qian L."/>
        </authorList>
    </citation>
    <scope>NUCLEOTIDE SEQUENCE [LARGE SCALE GENOMIC DNA]</scope>
    <source>
        <strain evidence="3 4">NEAU-7082</strain>
    </source>
</reference>
<evidence type="ECO:0000259" key="1">
    <source>
        <dbReference type="Pfam" id="PF01467"/>
    </source>
</evidence>
<dbReference type="EMBL" id="WIAO01000001">
    <property type="protein sequence ID" value="MQM24064.1"/>
    <property type="molecule type" value="Genomic_DNA"/>
</dbReference>
<evidence type="ECO:0000259" key="2">
    <source>
        <dbReference type="Pfam" id="PF13521"/>
    </source>
</evidence>
<comment type="caution">
    <text evidence="3">The sequence shown here is derived from an EMBL/GenBank/DDBJ whole genome shotgun (WGS) entry which is preliminary data.</text>
</comment>
<sequence>MSLPEHGLVLGKFYPPHAGHHHLIRTARAGCERLTVLVSHADVETIPLAARVAWIREAHPDVRVVGTVDNVHMDLHDEAIWQAHVDIFKAAVPERIDALFTSESYGPELARRLGAAHVEVDLDRARFPVSGTKIRADPAGNWHYLEGPVRAGLALRVVALGAESSGTTTIAEALAAAYAARGGAWADTRCVPEYGRTFSEEKLRALQAVRPGAAWSDVRFEMPFDTADFPVIAARQNELEEAAARLGGPVLFCDTDAFATAIWHERYLGGRNPALDPLADALHHHLYLLTDHDGVPFDDDGLRDGEHLRPWMTARFEQELRRTGRRYVKLRGSREHRLEQAVRAVDALVAAGWNLADPLPEYR</sequence>
<dbReference type="InterPro" id="IPR014729">
    <property type="entry name" value="Rossmann-like_a/b/a_fold"/>
</dbReference>
<feature type="domain" description="NadR/Ttd14 AAA" evidence="2">
    <location>
        <begin position="156"/>
        <end position="337"/>
    </location>
</feature>
<proteinExistence type="predicted"/>
<evidence type="ECO:0000313" key="3">
    <source>
        <dbReference type="EMBL" id="MQM24064.1"/>
    </source>
</evidence>
<dbReference type="InterPro" id="IPR027417">
    <property type="entry name" value="P-loop_NTPase"/>
</dbReference>
<dbReference type="Pfam" id="PF01467">
    <property type="entry name" value="CTP_transf_like"/>
    <property type="match status" value="1"/>
</dbReference>
<dbReference type="PANTHER" id="PTHR37512">
    <property type="entry name" value="TRIFUNCTIONAL NAD BIOSYNTHESIS/REGULATOR PROTEIN NADR"/>
    <property type="match status" value="1"/>
</dbReference>
<dbReference type="InterPro" id="IPR038727">
    <property type="entry name" value="NadR/Ttd14_AAA_dom"/>
</dbReference>
<gene>
    <name evidence="3" type="ORF">GFD30_00515</name>
</gene>
<accession>A0A6L5G1M9</accession>
<evidence type="ECO:0000313" key="4">
    <source>
        <dbReference type="Proteomes" id="UP000477750"/>
    </source>
</evidence>
<dbReference type="Gene3D" id="3.40.50.620">
    <property type="entry name" value="HUPs"/>
    <property type="match status" value="1"/>
</dbReference>
<feature type="domain" description="Cytidyltransferase-like" evidence="1">
    <location>
        <begin position="9"/>
        <end position="136"/>
    </location>
</feature>
<dbReference type="Pfam" id="PF13521">
    <property type="entry name" value="AAA_28"/>
    <property type="match status" value="1"/>
</dbReference>
<name>A0A6L5G1M9_9ACTN</name>
<dbReference type="AlphaFoldDB" id="A0A6L5G1M9"/>
<dbReference type="Gene3D" id="3.40.50.300">
    <property type="entry name" value="P-loop containing nucleotide triphosphate hydrolases"/>
    <property type="match status" value="1"/>
</dbReference>
<protein>
    <submittedName>
        <fullName evidence="3">AAA family ATPase</fullName>
    </submittedName>
</protein>